<dbReference type="eggNOG" id="COG0194">
    <property type="taxonomic scope" value="Bacteria"/>
</dbReference>
<dbReference type="CDD" id="cd00071">
    <property type="entry name" value="GMPK"/>
    <property type="match status" value="1"/>
</dbReference>
<dbReference type="Gene3D" id="3.30.63.10">
    <property type="entry name" value="Guanylate Kinase phosphate binding domain"/>
    <property type="match status" value="1"/>
</dbReference>
<dbReference type="PANTHER" id="PTHR23117">
    <property type="entry name" value="GUANYLATE KINASE-RELATED"/>
    <property type="match status" value="1"/>
</dbReference>
<dbReference type="FunFam" id="3.30.63.10:FF:000002">
    <property type="entry name" value="Guanylate kinase 1"/>
    <property type="match status" value="1"/>
</dbReference>
<dbReference type="NCBIfam" id="TIGR03263">
    <property type="entry name" value="guanyl_kin"/>
    <property type="match status" value="1"/>
</dbReference>
<dbReference type="PATRIC" id="fig|1527444.3.peg.649"/>
<dbReference type="AlphaFoldDB" id="A0A086CH21"/>
<evidence type="ECO:0000313" key="11">
    <source>
        <dbReference type="EMBL" id="KFF41485.1"/>
    </source>
</evidence>
<keyword evidence="9" id="KW-0963">Cytoplasm</keyword>
<evidence type="ECO:0000256" key="6">
    <source>
        <dbReference type="ARBA" id="ARBA00022777"/>
    </source>
</evidence>
<keyword evidence="6 9" id="KW-0418">Kinase</keyword>
<feature type="domain" description="Guanylate kinase-like" evidence="10">
    <location>
        <begin position="4"/>
        <end position="182"/>
    </location>
</feature>
<dbReference type="HAMAP" id="MF_00328">
    <property type="entry name" value="Guanylate_kinase"/>
    <property type="match status" value="1"/>
</dbReference>
<dbReference type="EMBL" id="JPSP01000006">
    <property type="protein sequence ID" value="KFF41485.1"/>
    <property type="molecule type" value="Genomic_DNA"/>
</dbReference>
<feature type="binding site" evidence="9">
    <location>
        <begin position="11"/>
        <end position="18"/>
    </location>
    <ligand>
        <name>ATP</name>
        <dbReference type="ChEBI" id="CHEBI:30616"/>
    </ligand>
</feature>
<dbReference type="InterPro" id="IPR008145">
    <property type="entry name" value="GK/Ca_channel_bsu"/>
</dbReference>
<proteinExistence type="inferred from homology"/>
<dbReference type="PANTHER" id="PTHR23117:SF13">
    <property type="entry name" value="GUANYLATE KINASE"/>
    <property type="match status" value="1"/>
</dbReference>
<reference evidence="11 12" key="1">
    <citation type="submission" date="2014-08" db="EMBL/GenBank/DDBJ databases">
        <title>Comparative genomics reveals surprising divergence of two closely related strains of uncultivated UCYN-A cyanobacteria.</title>
        <authorList>
            <person name="Bombar D."/>
            <person name="Heller P."/>
            <person name="Sanchez-Baracaldo P."/>
            <person name="Carter B.J."/>
            <person name="Zert J.P."/>
        </authorList>
    </citation>
    <scope>NUCLEOTIDE SEQUENCE [LARGE SCALE GENOMIC DNA]</scope>
</reference>
<dbReference type="STRING" id="1527444.ucyna2_00681"/>
<evidence type="ECO:0000256" key="8">
    <source>
        <dbReference type="ARBA" id="ARBA00030128"/>
    </source>
</evidence>
<sequence>MISGKLIVLTGPSGVGKGTLVRTLLSRHPKLYLSISATTRSPRLGEINGQDYYFINNTEFESMIQQNQLLEWAQYAGNYYGTPRINVQEKINKGFIVLLEIEVAGAEAIKKTFSNALRIFILPPSLEELESRLRGRATDSEQSITKRLKLAKEELAVSQKFDKVITNHNLEKTLRQLELIIFSTQP</sequence>
<comment type="subcellular location">
    <subcellularLocation>
        <location evidence="9">Cytoplasm</location>
    </subcellularLocation>
</comment>
<keyword evidence="5 9" id="KW-0547">Nucleotide-binding</keyword>
<keyword evidence="4 9" id="KW-0808">Transferase</keyword>
<dbReference type="InterPro" id="IPR017665">
    <property type="entry name" value="Guanylate_kinase"/>
</dbReference>
<dbReference type="InterPro" id="IPR008144">
    <property type="entry name" value="Guanylate_kin-like_dom"/>
</dbReference>
<keyword evidence="7 9" id="KW-0067">ATP-binding</keyword>
<evidence type="ECO:0000259" key="10">
    <source>
        <dbReference type="PROSITE" id="PS50052"/>
    </source>
</evidence>
<comment type="similarity">
    <text evidence="1 9">Belongs to the guanylate kinase family.</text>
</comment>
<evidence type="ECO:0000256" key="3">
    <source>
        <dbReference type="ARBA" id="ARBA00016296"/>
    </source>
</evidence>
<dbReference type="PROSITE" id="PS00856">
    <property type="entry name" value="GUANYLATE_KINASE_1"/>
    <property type="match status" value="1"/>
</dbReference>
<dbReference type="PROSITE" id="PS50052">
    <property type="entry name" value="GUANYLATE_KINASE_2"/>
    <property type="match status" value="1"/>
</dbReference>
<evidence type="ECO:0000256" key="7">
    <source>
        <dbReference type="ARBA" id="ARBA00022840"/>
    </source>
</evidence>
<dbReference type="EC" id="2.7.4.8" evidence="2 9"/>
<dbReference type="SMART" id="SM00072">
    <property type="entry name" value="GuKc"/>
    <property type="match status" value="1"/>
</dbReference>
<evidence type="ECO:0000256" key="4">
    <source>
        <dbReference type="ARBA" id="ARBA00022679"/>
    </source>
</evidence>
<protein>
    <recommendedName>
        <fullName evidence="3 9">Guanylate kinase</fullName>
        <ecNumber evidence="2 9">2.7.4.8</ecNumber>
    </recommendedName>
    <alternativeName>
        <fullName evidence="8 9">GMP kinase</fullName>
    </alternativeName>
</protein>
<dbReference type="InterPro" id="IPR020590">
    <property type="entry name" value="Guanylate_kinase_CS"/>
</dbReference>
<dbReference type="Gene3D" id="3.40.50.300">
    <property type="entry name" value="P-loop containing nucleotide triphosphate hydrolases"/>
    <property type="match status" value="1"/>
</dbReference>
<dbReference type="InterPro" id="IPR027417">
    <property type="entry name" value="P-loop_NTPase"/>
</dbReference>
<name>A0A086CH21_9CHRO</name>
<dbReference type="GO" id="GO:0005829">
    <property type="term" value="C:cytosol"/>
    <property type="evidence" value="ECO:0007669"/>
    <property type="project" value="TreeGrafter"/>
</dbReference>
<dbReference type="Proteomes" id="UP000028922">
    <property type="component" value="Unassembled WGS sequence"/>
</dbReference>
<gene>
    <name evidence="9" type="primary">gmk</name>
    <name evidence="11" type="ORF">ucyna2_00681</name>
</gene>
<comment type="caution">
    <text evidence="11">The sequence shown here is derived from an EMBL/GenBank/DDBJ whole genome shotgun (WGS) entry which is preliminary data.</text>
</comment>
<evidence type="ECO:0000256" key="2">
    <source>
        <dbReference type="ARBA" id="ARBA00012961"/>
    </source>
</evidence>
<dbReference type="Pfam" id="PF00625">
    <property type="entry name" value="Guanylate_kin"/>
    <property type="match status" value="1"/>
</dbReference>
<dbReference type="SUPFAM" id="SSF52540">
    <property type="entry name" value="P-loop containing nucleoside triphosphate hydrolases"/>
    <property type="match status" value="1"/>
</dbReference>
<organism evidence="11 12">
    <name type="scientific">Candidatus Atelocyanobacterium thalassa isolate SIO64986</name>
    <dbReference type="NCBI Taxonomy" id="1527444"/>
    <lineage>
        <taxon>Bacteria</taxon>
        <taxon>Bacillati</taxon>
        <taxon>Cyanobacteriota</taxon>
        <taxon>Cyanophyceae</taxon>
        <taxon>Oscillatoriophycideae</taxon>
        <taxon>Chroococcales</taxon>
        <taxon>Aphanothecaceae</taxon>
        <taxon>Candidatus Atelocyanobacterium</taxon>
        <taxon>Candidatus Atelocyanobacterium thalassae</taxon>
    </lineage>
</organism>
<accession>A0A086CH21</accession>
<dbReference type="GO" id="GO:0005524">
    <property type="term" value="F:ATP binding"/>
    <property type="evidence" value="ECO:0007669"/>
    <property type="project" value="UniProtKB-UniRule"/>
</dbReference>
<evidence type="ECO:0000256" key="9">
    <source>
        <dbReference type="HAMAP-Rule" id="MF_00328"/>
    </source>
</evidence>
<comment type="function">
    <text evidence="9">Essential for recycling GMP and indirectly, cGMP.</text>
</comment>
<evidence type="ECO:0000256" key="1">
    <source>
        <dbReference type="ARBA" id="ARBA00005790"/>
    </source>
</evidence>
<comment type="catalytic activity">
    <reaction evidence="9">
        <text>GMP + ATP = GDP + ADP</text>
        <dbReference type="Rhea" id="RHEA:20780"/>
        <dbReference type="ChEBI" id="CHEBI:30616"/>
        <dbReference type="ChEBI" id="CHEBI:58115"/>
        <dbReference type="ChEBI" id="CHEBI:58189"/>
        <dbReference type="ChEBI" id="CHEBI:456216"/>
        <dbReference type="EC" id="2.7.4.8"/>
    </reaction>
</comment>
<evidence type="ECO:0000256" key="5">
    <source>
        <dbReference type="ARBA" id="ARBA00022741"/>
    </source>
</evidence>
<evidence type="ECO:0000313" key="12">
    <source>
        <dbReference type="Proteomes" id="UP000028922"/>
    </source>
</evidence>
<dbReference type="GO" id="GO:0004385">
    <property type="term" value="F:GMP kinase activity"/>
    <property type="evidence" value="ECO:0007669"/>
    <property type="project" value="UniProtKB-UniRule"/>
</dbReference>